<evidence type="ECO:0000256" key="5">
    <source>
        <dbReference type="ARBA" id="ARBA00022741"/>
    </source>
</evidence>
<keyword evidence="2 8" id="KW-0696">RNA-directed RNA polymerase</keyword>
<proteinExistence type="inferred from homology"/>
<name>A0AAU6W4E3_9VIRU</name>
<reference evidence="10" key="1">
    <citation type="journal article" date="2024" name="Arch. Virol.">
        <title>Molecular characterization of birch toti-like virus, a plant-associated member of the new family Orthototiviridae.</title>
        <authorList>
            <person name="Reyes-Proano E."/>
            <person name="Knerr A.J."/>
            <person name="Karasev A.V."/>
        </authorList>
    </citation>
    <scope>NUCLEOTIDE SEQUENCE</scope>
    <source>
        <strain evidence="10">E001</strain>
    </source>
</reference>
<evidence type="ECO:0000256" key="4">
    <source>
        <dbReference type="ARBA" id="ARBA00022695"/>
    </source>
</evidence>
<evidence type="ECO:0000256" key="6">
    <source>
        <dbReference type="ARBA" id="ARBA00022953"/>
    </source>
</evidence>
<dbReference type="PROSITE" id="PS50507">
    <property type="entry name" value="RDRP_SSRNA_POS"/>
    <property type="match status" value="1"/>
</dbReference>
<dbReference type="InterPro" id="IPR043502">
    <property type="entry name" value="DNA/RNA_pol_sf"/>
</dbReference>
<evidence type="ECO:0000259" key="9">
    <source>
        <dbReference type="PROSITE" id="PS50507"/>
    </source>
</evidence>
<dbReference type="SUPFAM" id="SSF56672">
    <property type="entry name" value="DNA/RNA polymerases"/>
    <property type="match status" value="1"/>
</dbReference>
<dbReference type="GO" id="GO:0006351">
    <property type="term" value="P:DNA-templated transcription"/>
    <property type="evidence" value="ECO:0007669"/>
    <property type="project" value="InterPro"/>
</dbReference>
<dbReference type="InterPro" id="IPR001795">
    <property type="entry name" value="RNA-dir_pol_luteovirus"/>
</dbReference>
<dbReference type="InterPro" id="IPR007094">
    <property type="entry name" value="RNA-dir_pol_PSvirus"/>
</dbReference>
<evidence type="ECO:0000256" key="2">
    <source>
        <dbReference type="ARBA" id="ARBA00022484"/>
    </source>
</evidence>
<keyword evidence="5 8" id="KW-0547">Nucleotide-binding</keyword>
<keyword evidence="6 8" id="KW-0693">Viral RNA replication</keyword>
<comment type="similarity">
    <text evidence="1">Belongs to the totiviridae RNA-directed RNA polymerase family.</text>
</comment>
<evidence type="ECO:0000256" key="3">
    <source>
        <dbReference type="ARBA" id="ARBA00022679"/>
    </source>
</evidence>
<evidence type="ECO:0000256" key="8">
    <source>
        <dbReference type="RuleBase" id="RU364050"/>
    </source>
</evidence>
<evidence type="ECO:0000313" key="10">
    <source>
        <dbReference type="EMBL" id="XAI71506.1"/>
    </source>
</evidence>
<reference evidence="10" key="2">
    <citation type="submission" date="2024-04" db="EMBL/GenBank/DDBJ databases">
        <authorList>
            <person name="Reyes-Proano E."/>
            <person name="Knerr A.J."/>
            <person name="Karasev A.V."/>
        </authorList>
    </citation>
    <scope>NUCLEOTIDE SEQUENCE</scope>
    <source>
        <strain evidence="10">E001</strain>
    </source>
</reference>
<sequence length="833" mass="96012">MKTRIKDSEHRRGFKVLSRDNIPVWCNIRDNTLTVCEREKCRYVLAHVSYGNETGMPGYGEHRIGRDSYRAIAVKCEDFWLYYVKTSCEVTTMSQYLRKTMSAMYSCVDGYDLGDVSGMRYLRREFSVDRMAIARSKVGRGPGVNEFERSKITAEHHTHYRPEEVWDVAKNYKVSMRAMQLAYEGLRKIEGVNEAVVSTFLTYLLFARPQVAYIVACSRELWGCRNITELLDKLKKLSAPIKSMHNYEICDMTQLFELQSLVNRGIGSVDWKSEKQDRIKPDVVKIDPQTVYQEAVKIFEEGVSKGYKYSRLEADKYVKGRWEWVPTGSVHSQYFEDKCYIKKDYRHRTKFVTLNMMPAERVRLMFQRRPEIHSWASVKYEWAKQRAIYGVDLTSSVITNFAMYRCEEVFKHRFPVGEDAEASRVHKRLKMMLQDNESFCYDFDNFNAQHSTESMQAVLLAYYDVFSGEMTIDQRAAMEWVIESVKHMTIHNNEVNPEDKYEAKGTLLSGWRLTTFMNTALNFIYFKVAGVFEVEGVKDSVHNGDDVLVAIRNLKAATKIHKQMADLNARAQATKCNVFSVGEFLRVEHKLSKETGLGAQYLSRAAATMVHSRVESQVPTRLTEAIKANVTRCEEIAARAINGAEIAKDMLDKSLVRLAEVFACELGDCEKIAQTHAILGGAIAGKQGKIEFKIEEIPEYERKLAEESDAADTADVSDLMNGIGDYSRLLYTMFGEYMSESIIRKKVSRATERQLLVTRRTRLTISSVKNETRYKYGRELFREYRKIIAIPHIEKARFLGIPPIAMVNEKGFKKIKDLIEHVTDVEYTLQVLL</sequence>
<dbReference type="GO" id="GO:0003968">
    <property type="term" value="F:RNA-directed RNA polymerase activity"/>
    <property type="evidence" value="ECO:0007669"/>
    <property type="project" value="UniProtKB-KW"/>
</dbReference>
<dbReference type="Pfam" id="PF02123">
    <property type="entry name" value="RdRP_4"/>
    <property type="match status" value="1"/>
</dbReference>
<accession>A0AAU6W4E3</accession>
<protein>
    <recommendedName>
        <fullName evidence="8">RNA-directed RNA polymerase</fullName>
        <ecNumber evidence="8">2.7.7.48</ecNumber>
    </recommendedName>
</protein>
<dbReference type="EC" id="2.7.7.48" evidence="8"/>
<keyword evidence="4 8" id="KW-0548">Nucleotidyltransferase</keyword>
<dbReference type="GO" id="GO:0003723">
    <property type="term" value="F:RNA binding"/>
    <property type="evidence" value="ECO:0007669"/>
    <property type="project" value="InterPro"/>
</dbReference>
<organism evidence="10">
    <name type="scientific">Birch toti-like virus</name>
    <dbReference type="NCBI Taxonomy" id="3143166"/>
    <lineage>
        <taxon>Viruses</taxon>
        <taxon>Riboviria</taxon>
        <taxon>Orthornavirae</taxon>
        <taxon>Duplornaviricota</taxon>
        <taxon>Chrymotiviricetes</taxon>
        <taxon>Ghabrivirales</taxon>
        <taxon>Totiviridae</taxon>
    </lineage>
</organism>
<keyword evidence="3 8" id="KW-0808">Transferase</keyword>
<dbReference type="EMBL" id="PP740463">
    <property type="protein sequence ID" value="XAI71506.1"/>
    <property type="molecule type" value="Genomic_RNA"/>
</dbReference>
<feature type="domain" description="RdRp catalytic" evidence="9">
    <location>
        <begin position="436"/>
        <end position="559"/>
    </location>
</feature>
<comment type="catalytic activity">
    <reaction evidence="7 8">
        <text>RNA(n) + a ribonucleoside 5'-triphosphate = RNA(n+1) + diphosphate</text>
        <dbReference type="Rhea" id="RHEA:21248"/>
        <dbReference type="Rhea" id="RHEA-COMP:14527"/>
        <dbReference type="Rhea" id="RHEA-COMP:17342"/>
        <dbReference type="ChEBI" id="CHEBI:33019"/>
        <dbReference type="ChEBI" id="CHEBI:61557"/>
        <dbReference type="ChEBI" id="CHEBI:140395"/>
        <dbReference type="EC" id="2.7.7.48"/>
    </reaction>
</comment>
<evidence type="ECO:0000256" key="7">
    <source>
        <dbReference type="ARBA" id="ARBA00048744"/>
    </source>
</evidence>
<evidence type="ECO:0000256" key="1">
    <source>
        <dbReference type="ARBA" id="ARBA00010455"/>
    </source>
</evidence>
<dbReference type="GO" id="GO:0039694">
    <property type="term" value="P:viral RNA genome replication"/>
    <property type="evidence" value="ECO:0007669"/>
    <property type="project" value="InterPro"/>
</dbReference>
<dbReference type="GO" id="GO:0000166">
    <property type="term" value="F:nucleotide binding"/>
    <property type="evidence" value="ECO:0007669"/>
    <property type="project" value="UniProtKB-KW"/>
</dbReference>
<gene>
    <name evidence="10" type="primary">RdRP</name>
</gene>